<dbReference type="EMBL" id="MU266587">
    <property type="protein sequence ID" value="KAH7920334.1"/>
    <property type="molecule type" value="Genomic_DNA"/>
</dbReference>
<keyword evidence="2" id="KW-1185">Reference proteome</keyword>
<comment type="caution">
    <text evidence="1">The sequence shown here is derived from an EMBL/GenBank/DDBJ whole genome shotgun (WGS) entry which is preliminary data.</text>
</comment>
<evidence type="ECO:0000313" key="2">
    <source>
        <dbReference type="Proteomes" id="UP000790709"/>
    </source>
</evidence>
<sequence>MKAKLTKSGVHLGTIGSSWDGHRTRNNCRHFLQSGCWSILDSTSMWHEDMLMVGAGLDVVVPKMGMMMWRSIQRDLYRWIWTYWYGPGKRAVPAKNINVVSTPRCLELTHVPRLGNPLIFGVQRLCYARGPNGS</sequence>
<gene>
    <name evidence="1" type="ORF">BV22DRAFT_1039956</name>
</gene>
<proteinExistence type="predicted"/>
<dbReference type="Proteomes" id="UP000790709">
    <property type="component" value="Unassembled WGS sequence"/>
</dbReference>
<evidence type="ECO:0000313" key="1">
    <source>
        <dbReference type="EMBL" id="KAH7920334.1"/>
    </source>
</evidence>
<accession>A0ACB8B4I4</accession>
<protein>
    <submittedName>
        <fullName evidence="1">Uncharacterized protein</fullName>
    </submittedName>
</protein>
<organism evidence="1 2">
    <name type="scientific">Leucogyrophana mollusca</name>
    <dbReference type="NCBI Taxonomy" id="85980"/>
    <lineage>
        <taxon>Eukaryota</taxon>
        <taxon>Fungi</taxon>
        <taxon>Dikarya</taxon>
        <taxon>Basidiomycota</taxon>
        <taxon>Agaricomycotina</taxon>
        <taxon>Agaricomycetes</taxon>
        <taxon>Agaricomycetidae</taxon>
        <taxon>Boletales</taxon>
        <taxon>Boletales incertae sedis</taxon>
        <taxon>Leucogyrophana</taxon>
    </lineage>
</organism>
<reference evidence="1" key="1">
    <citation type="journal article" date="2021" name="New Phytol.">
        <title>Evolutionary innovations through gain and loss of genes in the ectomycorrhizal Boletales.</title>
        <authorList>
            <person name="Wu G."/>
            <person name="Miyauchi S."/>
            <person name="Morin E."/>
            <person name="Kuo A."/>
            <person name="Drula E."/>
            <person name="Varga T."/>
            <person name="Kohler A."/>
            <person name="Feng B."/>
            <person name="Cao Y."/>
            <person name="Lipzen A."/>
            <person name="Daum C."/>
            <person name="Hundley H."/>
            <person name="Pangilinan J."/>
            <person name="Johnson J."/>
            <person name="Barry K."/>
            <person name="LaButti K."/>
            <person name="Ng V."/>
            <person name="Ahrendt S."/>
            <person name="Min B."/>
            <person name="Choi I.G."/>
            <person name="Park H."/>
            <person name="Plett J.M."/>
            <person name="Magnuson J."/>
            <person name="Spatafora J.W."/>
            <person name="Nagy L.G."/>
            <person name="Henrissat B."/>
            <person name="Grigoriev I.V."/>
            <person name="Yang Z.L."/>
            <person name="Xu J."/>
            <person name="Martin F.M."/>
        </authorList>
    </citation>
    <scope>NUCLEOTIDE SEQUENCE</scope>
    <source>
        <strain evidence="1">KUC20120723A-06</strain>
    </source>
</reference>
<name>A0ACB8B4I4_9AGAM</name>